<dbReference type="Proteomes" id="UP000289718">
    <property type="component" value="Unassembled WGS sequence"/>
</dbReference>
<dbReference type="GO" id="GO:0016020">
    <property type="term" value="C:membrane"/>
    <property type="evidence" value="ECO:0007669"/>
    <property type="project" value="UniProtKB-SubCell"/>
</dbReference>
<name>A0A4Q1ATY1_9BACT</name>
<dbReference type="Pfam" id="PF04610">
    <property type="entry name" value="TrbL"/>
    <property type="match status" value="1"/>
</dbReference>
<feature type="transmembrane region" description="Helical" evidence="5">
    <location>
        <begin position="160"/>
        <end position="177"/>
    </location>
</feature>
<reference evidence="6 7" key="1">
    <citation type="submission" date="2017-09" db="EMBL/GenBank/DDBJ databases">
        <title>Genomics of the genus Arcobacter.</title>
        <authorList>
            <person name="Perez-Cataluna A."/>
            <person name="Figueras M.J."/>
            <person name="Salas-Masso N."/>
        </authorList>
    </citation>
    <scope>NUCLEOTIDE SEQUENCE [LARGE SCALE GENOMIC DNA]</scope>
    <source>
        <strain evidence="6 7">F156-34</strain>
    </source>
</reference>
<dbReference type="InterPro" id="IPR007688">
    <property type="entry name" value="Conjugal_tfr_TrbL/VirB6"/>
</dbReference>
<feature type="transmembrane region" description="Helical" evidence="5">
    <location>
        <begin position="62"/>
        <end position="82"/>
    </location>
</feature>
<proteinExistence type="predicted"/>
<comment type="caution">
    <text evidence="6">The sequence shown here is derived from an EMBL/GenBank/DDBJ whole genome shotgun (WGS) entry which is preliminary data.</text>
</comment>
<keyword evidence="4 5" id="KW-0472">Membrane</keyword>
<sequence>MGMFVSIGDEIDDIFSLIDSAATSDLMTELSILFSISITIMITIKGYAILAGKTQDPIREILWDLVLKAVIITFALNIGGWLTMVIDAMNGIHQWAGGRVSLYAEMDQLFAKAKEVANMAYEKGNMFSGTIALLLVYLGFFIGAIPALIITIVTSFTLKILVMIAPFMFFALFYGWLKNMFTQWLSLFFANTLAVLSVTLIFSAVVNKFENFISHSGNSINNGLDPFYVGVQVIIVGVLLVVLVYVAYHIAEKVATVSMESVMKSSFGRTLQDGKNIGGASGSAAGRSYTVVRTQVDKYRGKKG</sequence>
<protein>
    <submittedName>
        <fullName evidence="6">Conjugal transfer protein TrbL</fullName>
    </submittedName>
</protein>
<evidence type="ECO:0000256" key="5">
    <source>
        <dbReference type="SAM" id="Phobius"/>
    </source>
</evidence>
<dbReference type="RefSeq" id="WP_129061054.1">
    <property type="nucleotide sequence ID" value="NZ_NXIE01000002.1"/>
</dbReference>
<dbReference type="OrthoDB" id="5320201at2"/>
<feature type="transmembrane region" description="Helical" evidence="5">
    <location>
        <begin position="227"/>
        <end position="248"/>
    </location>
</feature>
<evidence type="ECO:0000256" key="3">
    <source>
        <dbReference type="ARBA" id="ARBA00022989"/>
    </source>
</evidence>
<evidence type="ECO:0000313" key="6">
    <source>
        <dbReference type="EMBL" id="RXK13233.1"/>
    </source>
</evidence>
<feature type="transmembrane region" description="Helical" evidence="5">
    <location>
        <begin position="183"/>
        <end position="206"/>
    </location>
</feature>
<evidence type="ECO:0000256" key="1">
    <source>
        <dbReference type="ARBA" id="ARBA00004141"/>
    </source>
</evidence>
<gene>
    <name evidence="6" type="ORF">CP965_05385</name>
</gene>
<feature type="transmembrane region" description="Helical" evidence="5">
    <location>
        <begin position="30"/>
        <end position="50"/>
    </location>
</feature>
<evidence type="ECO:0000313" key="7">
    <source>
        <dbReference type="Proteomes" id="UP000289718"/>
    </source>
</evidence>
<evidence type="ECO:0000256" key="2">
    <source>
        <dbReference type="ARBA" id="ARBA00022692"/>
    </source>
</evidence>
<dbReference type="GO" id="GO:0030255">
    <property type="term" value="P:protein secretion by the type IV secretion system"/>
    <property type="evidence" value="ECO:0007669"/>
    <property type="project" value="InterPro"/>
</dbReference>
<keyword evidence="7" id="KW-1185">Reference proteome</keyword>
<dbReference type="EMBL" id="NXIE01000002">
    <property type="protein sequence ID" value="RXK13233.1"/>
    <property type="molecule type" value="Genomic_DNA"/>
</dbReference>
<organism evidence="6 7">
    <name type="scientific">Halarcobacter mediterraneus</name>
    <dbReference type="NCBI Taxonomy" id="2023153"/>
    <lineage>
        <taxon>Bacteria</taxon>
        <taxon>Pseudomonadati</taxon>
        <taxon>Campylobacterota</taxon>
        <taxon>Epsilonproteobacteria</taxon>
        <taxon>Campylobacterales</taxon>
        <taxon>Arcobacteraceae</taxon>
        <taxon>Halarcobacter</taxon>
    </lineage>
</organism>
<comment type="subcellular location">
    <subcellularLocation>
        <location evidence="1">Membrane</location>
        <topology evidence="1">Multi-pass membrane protein</topology>
    </subcellularLocation>
</comment>
<accession>A0A4Q1ATY1</accession>
<dbReference type="AlphaFoldDB" id="A0A4Q1ATY1"/>
<evidence type="ECO:0000256" key="4">
    <source>
        <dbReference type="ARBA" id="ARBA00023136"/>
    </source>
</evidence>
<keyword evidence="3 5" id="KW-1133">Transmembrane helix</keyword>
<keyword evidence="2 5" id="KW-0812">Transmembrane</keyword>
<feature type="transmembrane region" description="Helical" evidence="5">
    <location>
        <begin position="131"/>
        <end position="153"/>
    </location>
</feature>